<dbReference type="Pfam" id="PF12697">
    <property type="entry name" value="Abhydrolase_6"/>
    <property type="match status" value="1"/>
</dbReference>
<gene>
    <name evidence="2" type="ORF">GCM10017581_051450</name>
</gene>
<proteinExistence type="predicted"/>
<dbReference type="AlphaFoldDB" id="A0A9W6NMZ1"/>
<evidence type="ECO:0000259" key="1">
    <source>
        <dbReference type="Pfam" id="PF12697"/>
    </source>
</evidence>
<dbReference type="SUPFAM" id="SSF53474">
    <property type="entry name" value="alpha/beta-Hydrolases"/>
    <property type="match status" value="1"/>
</dbReference>
<keyword evidence="3" id="KW-1185">Reference proteome</keyword>
<dbReference type="EMBL" id="BSFP01000033">
    <property type="protein sequence ID" value="GLL03400.1"/>
    <property type="molecule type" value="Genomic_DNA"/>
</dbReference>
<dbReference type="Proteomes" id="UP001143480">
    <property type="component" value="Unassembled WGS sequence"/>
</dbReference>
<evidence type="ECO:0000313" key="3">
    <source>
        <dbReference type="Proteomes" id="UP001143480"/>
    </source>
</evidence>
<dbReference type="InterPro" id="IPR029058">
    <property type="entry name" value="AB_hydrolase_fold"/>
</dbReference>
<dbReference type="InterPro" id="IPR050266">
    <property type="entry name" value="AB_hydrolase_sf"/>
</dbReference>
<dbReference type="PANTHER" id="PTHR43798:SF33">
    <property type="entry name" value="HYDROLASE, PUTATIVE (AFU_ORTHOLOGUE AFUA_2G14860)-RELATED"/>
    <property type="match status" value="1"/>
</dbReference>
<feature type="domain" description="AB hydrolase-1" evidence="1">
    <location>
        <begin position="60"/>
        <end position="267"/>
    </location>
</feature>
<reference evidence="2" key="1">
    <citation type="journal article" date="2014" name="Int. J. Syst. Evol. Microbiol.">
        <title>Complete genome sequence of Corynebacterium casei LMG S-19264T (=DSM 44701T), isolated from a smear-ripened cheese.</title>
        <authorList>
            <consortium name="US DOE Joint Genome Institute (JGI-PGF)"/>
            <person name="Walter F."/>
            <person name="Albersmeier A."/>
            <person name="Kalinowski J."/>
            <person name="Ruckert C."/>
        </authorList>
    </citation>
    <scope>NUCLEOTIDE SEQUENCE</scope>
    <source>
        <strain evidence="2">VKM Ac-1321</strain>
    </source>
</reference>
<dbReference type="RefSeq" id="WP_261961446.1">
    <property type="nucleotide sequence ID" value="NZ_BAAAXA010000001.1"/>
</dbReference>
<dbReference type="GO" id="GO:0016787">
    <property type="term" value="F:hydrolase activity"/>
    <property type="evidence" value="ECO:0007669"/>
    <property type="project" value="UniProtKB-KW"/>
</dbReference>
<dbReference type="PRINTS" id="PR00111">
    <property type="entry name" value="ABHYDROLASE"/>
</dbReference>
<keyword evidence="2" id="KW-0378">Hydrolase</keyword>
<sequence length="290" mass="30978">MSRRTEPRSTRGRISPAELHAAMAAPADAAGFTSRRQQVGGLWLHIRERVSVRPERTACLLLHGLAVSHRYLMPTARRLQQRRVYVPDLPGFGRSGKPGAVLDAAGHADVLATWLDAEECGPVAVLGNSFGGQVAVQLAWRRPDLVAGLILVGPTTDPAAASMTGQLWRLLRDLPREDPRQAPILAADLRDAGLKRVVSTLRLAVRDPIAPKLATLRVPTLLARGSRDPIAPSRWLGHLAALLPGAQTLVLAGAAHNAVTTAGAELATAVDEFIETSSRPAPMATQPRSQ</sequence>
<comment type="caution">
    <text evidence="2">The sequence shown here is derived from an EMBL/GenBank/DDBJ whole genome shotgun (WGS) entry which is preliminary data.</text>
</comment>
<reference evidence="2" key="2">
    <citation type="submission" date="2023-01" db="EMBL/GenBank/DDBJ databases">
        <authorList>
            <person name="Sun Q."/>
            <person name="Evtushenko L."/>
        </authorList>
    </citation>
    <scope>NUCLEOTIDE SEQUENCE</scope>
    <source>
        <strain evidence="2">VKM Ac-1321</strain>
    </source>
</reference>
<dbReference type="InterPro" id="IPR000073">
    <property type="entry name" value="AB_hydrolase_1"/>
</dbReference>
<name>A0A9W6NMZ1_9ACTN</name>
<dbReference type="Gene3D" id="3.40.50.1820">
    <property type="entry name" value="alpha/beta hydrolase"/>
    <property type="match status" value="1"/>
</dbReference>
<accession>A0A9W6NMZ1</accession>
<evidence type="ECO:0000313" key="2">
    <source>
        <dbReference type="EMBL" id="GLL03400.1"/>
    </source>
</evidence>
<protein>
    <submittedName>
        <fullName evidence="2">Alpha/beta hydrolase</fullName>
    </submittedName>
</protein>
<dbReference type="PANTHER" id="PTHR43798">
    <property type="entry name" value="MONOACYLGLYCEROL LIPASE"/>
    <property type="match status" value="1"/>
</dbReference>
<dbReference type="GO" id="GO:0016020">
    <property type="term" value="C:membrane"/>
    <property type="evidence" value="ECO:0007669"/>
    <property type="project" value="TreeGrafter"/>
</dbReference>
<organism evidence="2 3">
    <name type="scientific">Dactylosporangium matsuzakiense</name>
    <dbReference type="NCBI Taxonomy" id="53360"/>
    <lineage>
        <taxon>Bacteria</taxon>
        <taxon>Bacillati</taxon>
        <taxon>Actinomycetota</taxon>
        <taxon>Actinomycetes</taxon>
        <taxon>Micromonosporales</taxon>
        <taxon>Micromonosporaceae</taxon>
        <taxon>Dactylosporangium</taxon>
    </lineage>
</organism>